<dbReference type="EC" id="2.7.7.101" evidence="12"/>
<comment type="cofactor">
    <cofactor evidence="12 13">
        <name>Zn(2+)</name>
        <dbReference type="ChEBI" id="CHEBI:29105"/>
    </cofactor>
    <text evidence="12 13">Binds 1 zinc ion per monomer.</text>
</comment>
<dbReference type="NCBIfam" id="TIGR01391">
    <property type="entry name" value="dnaG"/>
    <property type="match status" value="1"/>
</dbReference>
<feature type="compositionally biased region" description="Basic and acidic residues" evidence="14">
    <location>
        <begin position="424"/>
        <end position="433"/>
    </location>
</feature>
<evidence type="ECO:0000256" key="6">
    <source>
        <dbReference type="ARBA" id="ARBA00022723"/>
    </source>
</evidence>
<comment type="similarity">
    <text evidence="12 13">Belongs to the DnaG primase family.</text>
</comment>
<keyword evidence="17" id="KW-1185">Reference proteome</keyword>
<evidence type="ECO:0000256" key="1">
    <source>
        <dbReference type="ARBA" id="ARBA00022478"/>
    </source>
</evidence>
<dbReference type="PANTHER" id="PTHR30313:SF2">
    <property type="entry name" value="DNA PRIMASE"/>
    <property type="match status" value="1"/>
</dbReference>
<organism evidence="16 17">
    <name type="scientific">Trichlorobacter ammonificans</name>
    <dbReference type="NCBI Taxonomy" id="2916410"/>
    <lineage>
        <taxon>Bacteria</taxon>
        <taxon>Pseudomonadati</taxon>
        <taxon>Thermodesulfobacteriota</taxon>
        <taxon>Desulfuromonadia</taxon>
        <taxon>Geobacterales</taxon>
        <taxon>Geobacteraceae</taxon>
        <taxon>Trichlorobacter</taxon>
    </lineage>
</organism>
<keyword evidence="10 12" id="KW-0238">DNA-binding</keyword>
<comment type="catalytic activity">
    <reaction evidence="12">
        <text>ssDNA + n NTP = ssDNA/pppN(pN)n-1 hybrid + (n-1) diphosphate.</text>
        <dbReference type="EC" id="2.7.7.101"/>
    </reaction>
</comment>
<keyword evidence="7 12" id="KW-0863">Zinc-finger</keyword>
<dbReference type="InterPro" id="IPR019475">
    <property type="entry name" value="DNA_primase_DnaB-bd"/>
</dbReference>
<dbReference type="InterPro" id="IPR002694">
    <property type="entry name" value="Znf_CHC2"/>
</dbReference>
<dbReference type="Gene3D" id="3.90.980.10">
    <property type="entry name" value="DNA primase, catalytic core, N-terminal domain"/>
    <property type="match status" value="1"/>
</dbReference>
<dbReference type="PIRSF" id="PIRSF002811">
    <property type="entry name" value="DnaG"/>
    <property type="match status" value="1"/>
</dbReference>
<dbReference type="InterPro" id="IPR036977">
    <property type="entry name" value="DNA_primase_Znf_CHC2"/>
</dbReference>
<dbReference type="PROSITE" id="PS50880">
    <property type="entry name" value="TOPRIM"/>
    <property type="match status" value="1"/>
</dbReference>
<dbReference type="HAMAP" id="MF_00974">
    <property type="entry name" value="DNA_primase_DnaG"/>
    <property type="match status" value="1"/>
</dbReference>
<evidence type="ECO:0000256" key="7">
    <source>
        <dbReference type="ARBA" id="ARBA00022771"/>
    </source>
</evidence>
<dbReference type="Gene3D" id="3.90.580.10">
    <property type="entry name" value="Zinc finger, CHC2-type domain"/>
    <property type="match status" value="1"/>
</dbReference>
<keyword evidence="8 12" id="KW-0862">Zinc</keyword>
<feature type="zinc finger region" description="CHC2-type" evidence="12">
    <location>
        <begin position="37"/>
        <end position="61"/>
    </location>
</feature>
<reference evidence="16 17" key="1">
    <citation type="submission" date="2022-03" db="EMBL/GenBank/DDBJ databases">
        <authorList>
            <person name="Koch H."/>
        </authorList>
    </citation>
    <scope>NUCLEOTIDE SEQUENCE [LARGE SCALE GENOMIC DNA]</scope>
    <source>
        <strain evidence="16 17">G1</strain>
    </source>
</reference>
<feature type="region of interest" description="Disordered" evidence="14">
    <location>
        <begin position="423"/>
        <end position="454"/>
    </location>
</feature>
<keyword evidence="5 12" id="KW-0235">DNA replication</keyword>
<dbReference type="Pfam" id="PF01807">
    <property type="entry name" value="Zn_ribbon_DnaG"/>
    <property type="match status" value="1"/>
</dbReference>
<evidence type="ECO:0000313" key="17">
    <source>
        <dbReference type="Proteomes" id="UP001295463"/>
    </source>
</evidence>
<evidence type="ECO:0000256" key="2">
    <source>
        <dbReference type="ARBA" id="ARBA00022515"/>
    </source>
</evidence>
<dbReference type="Pfam" id="PF13155">
    <property type="entry name" value="Toprim_2"/>
    <property type="match status" value="1"/>
</dbReference>
<gene>
    <name evidence="12 16" type="primary">dnaG</name>
    <name evidence="16" type="ORF">GEAMG1_2003</name>
</gene>
<dbReference type="EMBL" id="OW150024">
    <property type="protein sequence ID" value="CAH2031838.1"/>
    <property type="molecule type" value="Genomic_DNA"/>
</dbReference>
<dbReference type="SUPFAM" id="SSF56731">
    <property type="entry name" value="DNA primase core"/>
    <property type="match status" value="1"/>
</dbReference>
<dbReference type="InterPro" id="IPR006171">
    <property type="entry name" value="TOPRIM_dom"/>
</dbReference>
<proteinExistence type="inferred from homology"/>
<evidence type="ECO:0000256" key="10">
    <source>
        <dbReference type="ARBA" id="ARBA00023125"/>
    </source>
</evidence>
<evidence type="ECO:0000313" key="16">
    <source>
        <dbReference type="EMBL" id="CAH2031838.1"/>
    </source>
</evidence>
<evidence type="ECO:0000256" key="14">
    <source>
        <dbReference type="SAM" id="MobiDB-lite"/>
    </source>
</evidence>
<dbReference type="CDD" id="cd03364">
    <property type="entry name" value="TOPRIM_DnaG_primases"/>
    <property type="match status" value="1"/>
</dbReference>
<name>A0ABM9D9E8_9BACT</name>
<dbReference type="InterPro" id="IPR013264">
    <property type="entry name" value="DNAG_N"/>
</dbReference>
<evidence type="ECO:0000256" key="4">
    <source>
        <dbReference type="ARBA" id="ARBA00022695"/>
    </source>
</evidence>
<protein>
    <recommendedName>
        <fullName evidence="12 13">DNA primase</fullName>
        <ecNumber evidence="12">2.7.7.101</ecNumber>
    </recommendedName>
</protein>
<dbReference type="Pfam" id="PF08275">
    <property type="entry name" value="DNAG_N"/>
    <property type="match status" value="1"/>
</dbReference>
<keyword evidence="3 12" id="KW-0808">Transferase</keyword>
<evidence type="ECO:0000256" key="9">
    <source>
        <dbReference type="ARBA" id="ARBA00022842"/>
    </source>
</evidence>
<keyword evidence="2 12" id="KW-0639">Primosome</keyword>
<evidence type="ECO:0000256" key="5">
    <source>
        <dbReference type="ARBA" id="ARBA00022705"/>
    </source>
</evidence>
<dbReference type="RefSeq" id="WP_305732631.1">
    <property type="nucleotide sequence ID" value="NZ_OW150024.1"/>
</dbReference>
<dbReference type="SUPFAM" id="SSF57783">
    <property type="entry name" value="Zinc beta-ribbon"/>
    <property type="match status" value="1"/>
</dbReference>
<evidence type="ECO:0000256" key="11">
    <source>
        <dbReference type="ARBA" id="ARBA00023163"/>
    </source>
</evidence>
<dbReference type="InterPro" id="IPR034151">
    <property type="entry name" value="TOPRIM_DnaG_bac"/>
</dbReference>
<dbReference type="InterPro" id="IPR050219">
    <property type="entry name" value="DnaG_primase"/>
</dbReference>
<evidence type="ECO:0000256" key="8">
    <source>
        <dbReference type="ARBA" id="ARBA00022833"/>
    </source>
</evidence>
<evidence type="ECO:0000256" key="13">
    <source>
        <dbReference type="PIRNR" id="PIRNR002811"/>
    </source>
</evidence>
<dbReference type="GO" id="GO:0016779">
    <property type="term" value="F:nucleotidyltransferase activity"/>
    <property type="evidence" value="ECO:0007669"/>
    <property type="project" value="UniProtKB-KW"/>
</dbReference>
<dbReference type="PANTHER" id="PTHR30313">
    <property type="entry name" value="DNA PRIMASE"/>
    <property type="match status" value="1"/>
</dbReference>
<sequence>MIPEEKVREVAERLSIVDVVGEYLPLRRSGANYVGLCPFHGEKTPSFNVNPAREIFHCFGCGAGGDIFTFVMKIEGLNFPEAIKKLAARAGVTIEERPLSEAEQRAGQLREEQRTIMKLAAQRYRDILNRHPDGAAARRYLQQREVDPDTAAAYGIGCAAGRRDTLVQMLREQGCSLEVAAELGIIRKGERGWYDLLHNRLIFPIRDNQGQTIAFAGRVLDEGLPKYLNTPESPLYRKSTVLFGIDLALREIRQERSAIVVEGYFDHLALYRAGVRNVLATCGTALTDGHIALLRKHAEQVYLLFDGDKAGRSAAVRAMELCLEQKLPVYVISLPQGEDPDSFLQRQGADAFREQVRAARPAFEQFLHWLLAKTPPDSIDRRVRLMDEIVPRFRRISDPVERNLYEKEICRLLGVDLPAFRKRLTGDRPEPSRHSRLPATGQQRGASGGEARPIPRDALQETLLGILASYPDSRSEMAAIGLDQVFDRHHLPLARAIIAEGETADGTGSSNLLARLETDEQKTLAARLLMAGAHLADIDWRTALQQCLQRAQQAAVRELKQLSVQLGSLRPDSPEYVELLKKAEELRNRKSALQ</sequence>
<dbReference type="SMART" id="SM00400">
    <property type="entry name" value="ZnF_CHCC"/>
    <property type="match status" value="1"/>
</dbReference>
<dbReference type="Gene3D" id="3.40.1360.10">
    <property type="match status" value="1"/>
</dbReference>
<dbReference type="Pfam" id="PF10410">
    <property type="entry name" value="DnaB_bind"/>
    <property type="match status" value="1"/>
</dbReference>
<keyword evidence="1 12" id="KW-0240">DNA-directed RNA polymerase</keyword>
<keyword evidence="6 12" id="KW-0479">Metal-binding</keyword>
<accession>A0ABM9D9E8</accession>
<keyword evidence="4 12" id="KW-0548">Nucleotidyltransferase</keyword>
<dbReference type="InterPro" id="IPR037068">
    <property type="entry name" value="DNA_primase_core_N_sf"/>
</dbReference>
<evidence type="ECO:0000256" key="12">
    <source>
        <dbReference type="HAMAP-Rule" id="MF_00974"/>
    </source>
</evidence>
<evidence type="ECO:0000256" key="3">
    <source>
        <dbReference type="ARBA" id="ARBA00022679"/>
    </source>
</evidence>
<evidence type="ECO:0000259" key="15">
    <source>
        <dbReference type="PROSITE" id="PS50880"/>
    </source>
</evidence>
<feature type="domain" description="Toprim" evidence="15">
    <location>
        <begin position="256"/>
        <end position="339"/>
    </location>
</feature>
<dbReference type="Proteomes" id="UP001295463">
    <property type="component" value="Chromosome"/>
</dbReference>
<keyword evidence="11 12" id="KW-0804">Transcription</keyword>
<keyword evidence="9" id="KW-0460">Magnesium</keyword>
<dbReference type="SMART" id="SM00493">
    <property type="entry name" value="TOPRIM"/>
    <property type="match status" value="1"/>
</dbReference>
<comment type="domain">
    <text evidence="12">Contains an N-terminal zinc-binding domain, a central core domain that contains the primase activity, and a C-terminal DnaB-binding domain.</text>
</comment>
<dbReference type="InterPro" id="IPR030846">
    <property type="entry name" value="DnaG_bac"/>
</dbReference>
<comment type="function">
    <text evidence="12 13">RNA polymerase that catalyzes the synthesis of short RNA molecules used as primers for DNA polymerase during DNA replication.</text>
</comment>
<comment type="subunit">
    <text evidence="12">Monomer. Interacts with DnaB.</text>
</comment>
<dbReference type="InterPro" id="IPR006295">
    <property type="entry name" value="DNA_primase_DnaG"/>
</dbReference>